<dbReference type="PANTHER" id="PTHR31001">
    <property type="entry name" value="UNCHARACTERIZED TRANSCRIPTIONAL REGULATORY PROTEIN"/>
    <property type="match status" value="1"/>
</dbReference>
<dbReference type="GO" id="GO:0005634">
    <property type="term" value="C:nucleus"/>
    <property type="evidence" value="ECO:0007669"/>
    <property type="project" value="UniProtKB-SubCell"/>
</dbReference>
<dbReference type="Gene3D" id="4.10.240.10">
    <property type="entry name" value="Zn(2)-C6 fungal-type DNA-binding domain"/>
    <property type="match status" value="1"/>
</dbReference>
<keyword evidence="2" id="KW-0539">Nucleus</keyword>
<feature type="region of interest" description="Disordered" evidence="3">
    <location>
        <begin position="706"/>
        <end position="753"/>
    </location>
</feature>
<evidence type="ECO:0000259" key="4">
    <source>
        <dbReference type="PROSITE" id="PS50048"/>
    </source>
</evidence>
<keyword evidence="6" id="KW-1185">Reference proteome</keyword>
<protein>
    <recommendedName>
        <fullName evidence="4">Zn(2)-C6 fungal-type domain-containing protein</fullName>
    </recommendedName>
</protein>
<dbReference type="PROSITE" id="PS00463">
    <property type="entry name" value="ZN2_CY6_FUNGAL_1"/>
    <property type="match status" value="1"/>
</dbReference>
<dbReference type="GO" id="GO:0000981">
    <property type="term" value="F:DNA-binding transcription factor activity, RNA polymerase II-specific"/>
    <property type="evidence" value="ECO:0007669"/>
    <property type="project" value="InterPro"/>
</dbReference>
<dbReference type="OrthoDB" id="3364175at2759"/>
<dbReference type="Proteomes" id="UP000245768">
    <property type="component" value="Unassembled WGS sequence"/>
</dbReference>
<sequence>MSSFSPVPRKSHIIFRPTWSCTECARRKVRCDKQIPCQPCVKRGTQDRCSRGAAVDGVAVRASEEGLGSDTAVDEAQVAASQESHEQLTAVVAQLLRRVDRLERQQATSSFSTAPRSAQVVDTAAAAAAATAAAVSAATSSSPSASFPQAESPSSASTIGHAPLAIATTTSNSPASPTKSSLVSTQHLAQEEAHQGNGEETSVTIEYLALGKNRRLGILGVSRDPHTATAPTTNLLEWPHELALVPAVAAMLLPDRALRYILTFHTDAVQWQHACIHSQTFERQAQDYMDIGVAGGPDDDEGDLNDETRKARRWHSVDTLWLALLLSIQTITLHQMPAEDIRSLFPGRKRDALVDDSLAAVRACLDAGDFMRRPNFFACQAIAILSVCGHNVVDSNLLSSLLAVGIKTAQMLNLHVLGAESERVRREVEALAATGVHADGALRRRLVTLEMGKRVWWSLTQQDYFAIPFRGVSLVHPHQHDTPFPSNVLDTDLGRGCWRLLDDSELSLTLKQRITSVSADVLCRFFNALPRSGATLADHVEPYEASLLRLLPSHSQGHTIPRSSDPRLTFGAALARYLNISVRHKMLVVHRAFCGRSPAIPGELQRSQRIAVDLARAILSHCHMGATSTRPGSALLAAMWTTAYHAVAAATVLAMDMLAQPRDRSASWARRREVEQAQEVLRSMAARSPIAARGVSLLTSLLQQHEAGPQARDTAVKTVSWQDEERGRNAPAQKRARLAEPDRSSVELPGQQEEPVWTDAGAGAPLEWDQFQAIVSMLEHVPDMGSLFDGSLGDPFAST</sequence>
<feature type="region of interest" description="Disordered" evidence="3">
    <location>
        <begin position="168"/>
        <end position="200"/>
    </location>
</feature>
<evidence type="ECO:0000313" key="6">
    <source>
        <dbReference type="Proteomes" id="UP000245768"/>
    </source>
</evidence>
<dbReference type="InParanoid" id="A0A316YXQ3"/>
<evidence type="ECO:0000256" key="3">
    <source>
        <dbReference type="SAM" id="MobiDB-lite"/>
    </source>
</evidence>
<dbReference type="InterPro" id="IPR050613">
    <property type="entry name" value="Sec_Metabolite_Reg"/>
</dbReference>
<dbReference type="InterPro" id="IPR036864">
    <property type="entry name" value="Zn2-C6_fun-type_DNA-bd_sf"/>
</dbReference>
<proteinExistence type="predicted"/>
<dbReference type="EMBL" id="KZ819635">
    <property type="protein sequence ID" value="PWN92595.1"/>
    <property type="molecule type" value="Genomic_DNA"/>
</dbReference>
<dbReference type="AlphaFoldDB" id="A0A316YXQ3"/>
<name>A0A316YXQ3_9BASI</name>
<organism evidence="5 6">
    <name type="scientific">Acaromyces ingoldii</name>
    <dbReference type="NCBI Taxonomy" id="215250"/>
    <lineage>
        <taxon>Eukaryota</taxon>
        <taxon>Fungi</taxon>
        <taxon>Dikarya</taxon>
        <taxon>Basidiomycota</taxon>
        <taxon>Ustilaginomycotina</taxon>
        <taxon>Exobasidiomycetes</taxon>
        <taxon>Exobasidiales</taxon>
        <taxon>Cryptobasidiaceae</taxon>
        <taxon>Acaromyces</taxon>
    </lineage>
</organism>
<dbReference type="CDD" id="cd12148">
    <property type="entry name" value="fungal_TF_MHR"/>
    <property type="match status" value="1"/>
</dbReference>
<dbReference type="SMART" id="SM00066">
    <property type="entry name" value="GAL4"/>
    <property type="match status" value="1"/>
</dbReference>
<gene>
    <name evidence="5" type="ORF">FA10DRAFT_96112</name>
</gene>
<comment type="subcellular location">
    <subcellularLocation>
        <location evidence="1">Nucleus</location>
    </subcellularLocation>
</comment>
<dbReference type="PROSITE" id="PS50048">
    <property type="entry name" value="ZN2_CY6_FUNGAL_2"/>
    <property type="match status" value="1"/>
</dbReference>
<evidence type="ECO:0000256" key="1">
    <source>
        <dbReference type="ARBA" id="ARBA00004123"/>
    </source>
</evidence>
<dbReference type="GeneID" id="37047735"/>
<dbReference type="InterPro" id="IPR001138">
    <property type="entry name" value="Zn2Cys6_DnaBD"/>
</dbReference>
<feature type="domain" description="Zn(2)-C6 fungal-type" evidence="4">
    <location>
        <begin position="20"/>
        <end position="51"/>
    </location>
</feature>
<accession>A0A316YXQ3</accession>
<dbReference type="SUPFAM" id="SSF57701">
    <property type="entry name" value="Zn2/Cys6 DNA-binding domain"/>
    <property type="match status" value="1"/>
</dbReference>
<dbReference type="PANTHER" id="PTHR31001:SF90">
    <property type="entry name" value="CENTROMERE DNA-BINDING PROTEIN COMPLEX CBF3 SUBUNIT B"/>
    <property type="match status" value="1"/>
</dbReference>
<evidence type="ECO:0000313" key="5">
    <source>
        <dbReference type="EMBL" id="PWN92595.1"/>
    </source>
</evidence>
<evidence type="ECO:0000256" key="2">
    <source>
        <dbReference type="ARBA" id="ARBA00023242"/>
    </source>
</evidence>
<feature type="compositionally biased region" description="Low complexity" evidence="3">
    <location>
        <begin position="168"/>
        <end position="181"/>
    </location>
</feature>
<dbReference type="STRING" id="215250.A0A316YXQ3"/>
<reference evidence="5" key="1">
    <citation type="journal article" date="2018" name="Mol. Biol. Evol.">
        <title>Broad Genomic Sampling Reveals a Smut Pathogenic Ancestry of the Fungal Clade Ustilaginomycotina.</title>
        <authorList>
            <person name="Kijpornyongpan T."/>
            <person name="Mondo S.J."/>
            <person name="Barry K."/>
            <person name="Sandor L."/>
            <person name="Lee J."/>
            <person name="Lipzen A."/>
            <person name="Pangilinan J."/>
            <person name="LaButti K."/>
            <person name="Hainaut M."/>
            <person name="Henrissat B."/>
            <person name="Grigoriev I.V."/>
            <person name="Spatafora J.W."/>
            <person name="Aime M.C."/>
        </authorList>
    </citation>
    <scope>NUCLEOTIDE SEQUENCE [LARGE SCALE GENOMIC DNA]</scope>
    <source>
        <strain evidence="5">MCA 4198</strain>
    </source>
</reference>
<dbReference type="RefSeq" id="XP_025379793.1">
    <property type="nucleotide sequence ID" value="XM_025525819.1"/>
</dbReference>
<dbReference type="Pfam" id="PF00172">
    <property type="entry name" value="Zn_clus"/>
    <property type="match status" value="1"/>
</dbReference>
<dbReference type="GO" id="GO:0008270">
    <property type="term" value="F:zinc ion binding"/>
    <property type="evidence" value="ECO:0007669"/>
    <property type="project" value="InterPro"/>
</dbReference>
<dbReference type="CDD" id="cd00067">
    <property type="entry name" value="GAL4"/>
    <property type="match status" value="1"/>
</dbReference>